<comment type="caution">
    <text evidence="1">The sequence shown here is derived from an EMBL/GenBank/DDBJ whole genome shotgun (WGS) entry which is preliminary data.</text>
</comment>
<evidence type="ECO:0000313" key="1">
    <source>
        <dbReference type="EMBL" id="MYL98428.1"/>
    </source>
</evidence>
<dbReference type="AlphaFoldDB" id="A0A7X4GGW5"/>
<proteinExistence type="predicted"/>
<dbReference type="RefSeq" id="WP_160986058.1">
    <property type="nucleotide sequence ID" value="NZ_WVTD01000007.1"/>
</dbReference>
<dbReference type="Proteomes" id="UP000465810">
    <property type="component" value="Unassembled WGS sequence"/>
</dbReference>
<keyword evidence="2" id="KW-1185">Reference proteome</keyword>
<organism evidence="1 2">
    <name type="scientific">Novosphingobium silvae</name>
    <dbReference type="NCBI Taxonomy" id="2692619"/>
    <lineage>
        <taxon>Bacteria</taxon>
        <taxon>Pseudomonadati</taxon>
        <taxon>Pseudomonadota</taxon>
        <taxon>Alphaproteobacteria</taxon>
        <taxon>Sphingomonadales</taxon>
        <taxon>Sphingomonadaceae</taxon>
        <taxon>Novosphingobium</taxon>
    </lineage>
</organism>
<sequence>MDLFIEWIVDHGSAVAILDWACVITRIANDQAGEMLRLLVFPSKNPNIDRYIFMIIVQRVALLGGSP</sequence>
<gene>
    <name evidence="1" type="ORF">GR702_11700</name>
</gene>
<reference evidence="1 2" key="1">
    <citation type="submission" date="2019-12" db="EMBL/GenBank/DDBJ databases">
        <authorList>
            <person name="Feng G."/>
            <person name="Zhu H."/>
        </authorList>
    </citation>
    <scope>NUCLEOTIDE SEQUENCE [LARGE SCALE GENOMIC DNA]</scope>
    <source>
        <strain evidence="1 2">FGD1</strain>
    </source>
</reference>
<protein>
    <submittedName>
        <fullName evidence="1">Uncharacterized protein</fullName>
    </submittedName>
</protein>
<evidence type="ECO:0000313" key="2">
    <source>
        <dbReference type="Proteomes" id="UP000465810"/>
    </source>
</evidence>
<dbReference type="EMBL" id="WVTD01000007">
    <property type="protein sequence ID" value="MYL98428.1"/>
    <property type="molecule type" value="Genomic_DNA"/>
</dbReference>
<name>A0A7X4GGW5_9SPHN</name>
<accession>A0A7X4GGW5</accession>